<dbReference type="KEGG" id="nah:F5544_14830"/>
<dbReference type="Proteomes" id="UP000503540">
    <property type="component" value="Chromosome"/>
</dbReference>
<dbReference type="RefSeq" id="WP_167473761.1">
    <property type="nucleotide sequence ID" value="NZ_CP046172.1"/>
</dbReference>
<keyword evidence="2" id="KW-1185">Reference proteome</keyword>
<reference evidence="1 2" key="1">
    <citation type="journal article" date="2019" name="ACS Chem. Biol.">
        <title>Identification and Mobilization of a Cryptic Antibiotic Biosynthesis Gene Locus from a Human-Pathogenic Nocardia Isolate.</title>
        <authorList>
            <person name="Herisse M."/>
            <person name="Ishida K."/>
            <person name="Porter J.L."/>
            <person name="Howden B."/>
            <person name="Hertweck C."/>
            <person name="Stinear T.P."/>
            <person name="Pidot S.J."/>
        </authorList>
    </citation>
    <scope>NUCLEOTIDE SEQUENCE [LARGE SCALE GENOMIC DNA]</scope>
    <source>
        <strain evidence="1 2">AUSMDU00012717</strain>
    </source>
</reference>
<gene>
    <name evidence="1" type="ORF">F5544_14830</name>
</gene>
<accession>A0A6G9YCJ1</accession>
<dbReference type="AlphaFoldDB" id="A0A6G9YCJ1"/>
<name>A0A6G9YCJ1_9NOCA</name>
<evidence type="ECO:0000313" key="2">
    <source>
        <dbReference type="Proteomes" id="UP000503540"/>
    </source>
</evidence>
<evidence type="ECO:0000313" key="1">
    <source>
        <dbReference type="EMBL" id="QIS10850.1"/>
    </source>
</evidence>
<protein>
    <submittedName>
        <fullName evidence="1">Uncharacterized protein</fullName>
    </submittedName>
</protein>
<dbReference type="EMBL" id="CP046172">
    <property type="protein sequence ID" value="QIS10850.1"/>
    <property type="molecule type" value="Genomic_DNA"/>
</dbReference>
<sequence>MRVFVAKGAAAGSTALLGERGREWPAVWQGDDPAEPGREYDIEVDIDGVARWLPAEPEWSGIAGVNGAVVVSGVVASVDEDVFAVDLEPGLAVVDPVEDMPELRPGQRIRFAATSITVFPSNI</sequence>
<proteinExistence type="predicted"/>
<organism evidence="1 2">
    <name type="scientific">Nocardia arthritidis</name>
    <dbReference type="NCBI Taxonomy" id="228602"/>
    <lineage>
        <taxon>Bacteria</taxon>
        <taxon>Bacillati</taxon>
        <taxon>Actinomycetota</taxon>
        <taxon>Actinomycetes</taxon>
        <taxon>Mycobacteriales</taxon>
        <taxon>Nocardiaceae</taxon>
        <taxon>Nocardia</taxon>
    </lineage>
</organism>